<comment type="catalytic activity">
    <reaction evidence="5 6">
        <text>D-erythro-1-(imidazol-4-yl)glycerol 3-phosphate = 3-(imidazol-4-yl)-2-oxopropyl phosphate + H2O</text>
        <dbReference type="Rhea" id="RHEA:11040"/>
        <dbReference type="ChEBI" id="CHEBI:15377"/>
        <dbReference type="ChEBI" id="CHEBI:57766"/>
        <dbReference type="ChEBI" id="CHEBI:58278"/>
        <dbReference type="EC" id="4.2.1.19"/>
    </reaction>
</comment>
<evidence type="ECO:0000256" key="2">
    <source>
        <dbReference type="ARBA" id="ARBA00022605"/>
    </source>
</evidence>
<dbReference type="RefSeq" id="WP_369019016.1">
    <property type="nucleotide sequence ID" value="NZ_CP121689.1"/>
</dbReference>
<comment type="pathway">
    <text evidence="1 5 6">Amino-acid biosynthesis; L-histidine biosynthesis; L-histidine from 5-phospho-alpha-D-ribose 1-diphosphate: step 6/9.</text>
</comment>
<sequence>MRWLKLERKTFHKRETRETNIELELNLEGSGSSEIHMEIPFFPHLLKTLVFYAGWDLVLKAKGDLEVDQHHTVEDTGIVLGEAFLKCLGEKKSIKRFAFSMVPMDEALAMSVVDLGGRPFLYLETPNLGERVGEFEIPLIEEFLRAFTNNAKITVHAKIWWGKNAHHCLEALFKSLGQALGEASKIANKQEIPSTKGIL</sequence>
<dbReference type="EMBL" id="CP121689">
    <property type="protein sequence ID" value="WZL76852.1"/>
    <property type="molecule type" value="Genomic_DNA"/>
</dbReference>
<evidence type="ECO:0000256" key="1">
    <source>
        <dbReference type="ARBA" id="ARBA00005047"/>
    </source>
</evidence>
<evidence type="ECO:0000256" key="5">
    <source>
        <dbReference type="HAMAP-Rule" id="MF_00076"/>
    </source>
</evidence>
<dbReference type="EC" id="4.2.1.19" evidence="5 6"/>
<accession>A0ABZ2YDF3</accession>
<keyword evidence="3 5" id="KW-0368">Histidine biosynthesis</keyword>
<keyword evidence="2 5" id="KW-0028">Amino-acid biosynthesis</keyword>
<dbReference type="InterPro" id="IPR038494">
    <property type="entry name" value="IGPD_sf"/>
</dbReference>
<evidence type="ECO:0000313" key="8">
    <source>
        <dbReference type="Proteomes" id="UP001461341"/>
    </source>
</evidence>
<dbReference type="Gene3D" id="3.30.230.40">
    <property type="entry name" value="Imidazole glycerol phosphate dehydratase, domain 1"/>
    <property type="match status" value="2"/>
</dbReference>
<keyword evidence="5" id="KW-0963">Cytoplasm</keyword>
<dbReference type="InterPro" id="IPR020568">
    <property type="entry name" value="Ribosomal_Su5_D2-typ_SF"/>
</dbReference>
<organism evidence="7 8">
    <name type="scientific">Thermatribacter velox</name>
    <dbReference type="NCBI Taxonomy" id="3039681"/>
    <lineage>
        <taxon>Bacteria</taxon>
        <taxon>Pseudomonadati</taxon>
        <taxon>Atribacterota</taxon>
        <taxon>Atribacteria</taxon>
        <taxon>Atribacterales</taxon>
        <taxon>Thermatribacteraceae</taxon>
        <taxon>Thermatribacter</taxon>
    </lineage>
</organism>
<dbReference type="Pfam" id="PF00475">
    <property type="entry name" value="IGPD"/>
    <property type="match status" value="1"/>
</dbReference>
<reference evidence="7 8" key="1">
    <citation type="submission" date="2023-03" db="EMBL/GenBank/DDBJ databases">
        <title>Novel Species.</title>
        <authorList>
            <person name="Ma S."/>
        </authorList>
    </citation>
    <scope>NUCLEOTIDE SEQUENCE [LARGE SCALE GENOMIC DNA]</scope>
    <source>
        <strain evidence="7 8">B11</strain>
    </source>
</reference>
<dbReference type="HAMAP" id="MF_00076">
    <property type="entry name" value="HisB"/>
    <property type="match status" value="1"/>
</dbReference>
<dbReference type="PANTHER" id="PTHR23133:SF2">
    <property type="entry name" value="IMIDAZOLEGLYCEROL-PHOSPHATE DEHYDRATASE"/>
    <property type="match status" value="1"/>
</dbReference>
<dbReference type="NCBIfam" id="NF002114">
    <property type="entry name" value="PRK00951.2-4"/>
    <property type="match status" value="1"/>
</dbReference>
<keyword evidence="4 5" id="KW-0456">Lyase</keyword>
<dbReference type="PROSITE" id="PS00955">
    <property type="entry name" value="IGP_DEHYDRATASE_2"/>
    <property type="match status" value="1"/>
</dbReference>
<name>A0ABZ2YDF3_9BACT</name>
<evidence type="ECO:0000256" key="6">
    <source>
        <dbReference type="RuleBase" id="RU000599"/>
    </source>
</evidence>
<evidence type="ECO:0000256" key="3">
    <source>
        <dbReference type="ARBA" id="ARBA00023102"/>
    </source>
</evidence>
<dbReference type="GO" id="GO:0004424">
    <property type="term" value="F:imidazoleglycerol-phosphate dehydratase activity"/>
    <property type="evidence" value="ECO:0007669"/>
    <property type="project" value="UniProtKB-EC"/>
</dbReference>
<protein>
    <recommendedName>
        <fullName evidence="5 6">Imidazoleglycerol-phosphate dehydratase</fullName>
        <shortName evidence="5">IGPD</shortName>
        <ecNumber evidence="5 6">4.2.1.19</ecNumber>
    </recommendedName>
</protein>
<proteinExistence type="inferred from homology"/>
<dbReference type="InterPro" id="IPR000807">
    <property type="entry name" value="ImidazoleglycerolP_deHydtase"/>
</dbReference>
<comment type="similarity">
    <text evidence="5 6">Belongs to the imidazoleglycerol-phosphate dehydratase family.</text>
</comment>
<dbReference type="PANTHER" id="PTHR23133">
    <property type="entry name" value="IMIDAZOLEGLYCEROL-PHOSPHATE DEHYDRATASE HIS7"/>
    <property type="match status" value="1"/>
</dbReference>
<evidence type="ECO:0000313" key="7">
    <source>
        <dbReference type="EMBL" id="WZL76852.1"/>
    </source>
</evidence>
<dbReference type="PROSITE" id="PS00954">
    <property type="entry name" value="IGP_DEHYDRATASE_1"/>
    <property type="match status" value="1"/>
</dbReference>
<evidence type="ECO:0000256" key="4">
    <source>
        <dbReference type="ARBA" id="ARBA00023239"/>
    </source>
</evidence>
<dbReference type="SUPFAM" id="SSF54211">
    <property type="entry name" value="Ribosomal protein S5 domain 2-like"/>
    <property type="match status" value="2"/>
</dbReference>
<dbReference type="InterPro" id="IPR020565">
    <property type="entry name" value="ImidazoleglycerP_deHydtase_CS"/>
</dbReference>
<comment type="subcellular location">
    <subcellularLocation>
        <location evidence="5 6">Cytoplasm</location>
    </subcellularLocation>
</comment>
<keyword evidence="8" id="KW-1185">Reference proteome</keyword>
<dbReference type="CDD" id="cd07914">
    <property type="entry name" value="IGPD"/>
    <property type="match status" value="1"/>
</dbReference>
<dbReference type="Proteomes" id="UP001461341">
    <property type="component" value="Chromosome"/>
</dbReference>
<gene>
    <name evidence="5 7" type="primary">hisB</name>
    <name evidence="7" type="ORF">QBE54_03750</name>
</gene>
<dbReference type="NCBIfam" id="NF002111">
    <property type="entry name" value="PRK00951.2-1"/>
    <property type="match status" value="1"/>
</dbReference>